<evidence type="ECO:0000313" key="2">
    <source>
        <dbReference type="EMBL" id="MBW8687859.1"/>
    </source>
</evidence>
<keyword evidence="3" id="KW-1185">Reference proteome</keyword>
<name>A0ABS7GJI3_9BACT</name>
<evidence type="ECO:0000313" key="3">
    <source>
        <dbReference type="Proteomes" id="UP000812961"/>
    </source>
</evidence>
<feature type="signal peptide" evidence="1">
    <location>
        <begin position="1"/>
        <end position="20"/>
    </location>
</feature>
<sequence length="131" mass="15094">MKRLLLAALFALPFQGRSQAIQSPSFNDMIAKTWKLEYYGDNGTKMPPSPEQKQDRMIFYKDYRVVSIEMGKTQQATWKYDTATKRLTVIDNQSKGKTDLQVLKLDQQRCVLSYKDPAGSELEIHMLAVEK</sequence>
<dbReference type="RefSeq" id="WP_220253178.1">
    <property type="nucleotide sequence ID" value="NZ_JAICCF010000005.1"/>
</dbReference>
<evidence type="ECO:0000256" key="1">
    <source>
        <dbReference type="SAM" id="SignalP"/>
    </source>
</evidence>
<protein>
    <recommendedName>
        <fullName evidence="4">Lipocalin-like domain-containing protein</fullName>
    </recommendedName>
</protein>
<gene>
    <name evidence="2" type="ORF">K1Y79_26200</name>
</gene>
<organism evidence="2 3">
    <name type="scientific">Chitinophaga rhizophila</name>
    <dbReference type="NCBI Taxonomy" id="2866212"/>
    <lineage>
        <taxon>Bacteria</taxon>
        <taxon>Pseudomonadati</taxon>
        <taxon>Bacteroidota</taxon>
        <taxon>Chitinophagia</taxon>
        <taxon>Chitinophagales</taxon>
        <taxon>Chitinophagaceae</taxon>
        <taxon>Chitinophaga</taxon>
    </lineage>
</organism>
<feature type="chain" id="PRO_5045211970" description="Lipocalin-like domain-containing protein" evidence="1">
    <location>
        <begin position="21"/>
        <end position="131"/>
    </location>
</feature>
<accession>A0ABS7GJI3</accession>
<keyword evidence="1" id="KW-0732">Signal</keyword>
<reference evidence="2 3" key="1">
    <citation type="submission" date="2021-08" db="EMBL/GenBank/DDBJ databases">
        <title>The genome sequence of Chitinophaga sp. B61.</title>
        <authorList>
            <person name="Zhang X."/>
        </authorList>
    </citation>
    <scope>NUCLEOTIDE SEQUENCE [LARGE SCALE GENOMIC DNA]</scope>
    <source>
        <strain evidence="2 3">B61</strain>
    </source>
</reference>
<comment type="caution">
    <text evidence="2">The sequence shown here is derived from an EMBL/GenBank/DDBJ whole genome shotgun (WGS) entry which is preliminary data.</text>
</comment>
<proteinExistence type="predicted"/>
<evidence type="ECO:0008006" key="4">
    <source>
        <dbReference type="Google" id="ProtNLM"/>
    </source>
</evidence>
<dbReference type="EMBL" id="JAICCF010000005">
    <property type="protein sequence ID" value="MBW8687859.1"/>
    <property type="molecule type" value="Genomic_DNA"/>
</dbReference>
<dbReference type="Proteomes" id="UP000812961">
    <property type="component" value="Unassembled WGS sequence"/>
</dbReference>